<dbReference type="STRING" id="1137993.SAMN05660209_00760"/>
<evidence type="ECO:0000259" key="2">
    <source>
        <dbReference type="Pfam" id="PF19935"/>
    </source>
</evidence>
<organism evidence="3 4">
    <name type="scientific">Geodermatophilus africanus</name>
    <dbReference type="NCBI Taxonomy" id="1137993"/>
    <lineage>
        <taxon>Bacteria</taxon>
        <taxon>Bacillati</taxon>
        <taxon>Actinomycetota</taxon>
        <taxon>Actinomycetes</taxon>
        <taxon>Geodermatophilales</taxon>
        <taxon>Geodermatophilaceae</taxon>
        <taxon>Geodermatophilus</taxon>
    </lineage>
</organism>
<feature type="compositionally biased region" description="Basic and acidic residues" evidence="1">
    <location>
        <begin position="16"/>
        <end position="29"/>
    </location>
</feature>
<keyword evidence="4" id="KW-1185">Reference proteome</keyword>
<evidence type="ECO:0000313" key="3">
    <source>
        <dbReference type="EMBL" id="SDX58063.1"/>
    </source>
</evidence>
<evidence type="ECO:0000313" key="4">
    <source>
        <dbReference type="Proteomes" id="UP000198921"/>
    </source>
</evidence>
<gene>
    <name evidence="3" type="ORF">SAMN05660209_00760</name>
</gene>
<sequence>MPKRKHRRKLSSGPRGRRDAAARRERRSPDLLDQVAGALAGGEPLDLLALTSAFLAATDPRERRLLGAQDEPSLPPREEIVATFFEVPLPETSALLTAIAVLTGDDVLRSRVRREVAARADVLPHWLAELDRARPHDRVLQMAHVLGDGENLVCGVVLPGGPELSVAVYVDHNLGTVAKDGFVVPGALPALVEMMRSEADDPDVSLTELDPAEARARITEAVEHGALVFPPLVSDTWPACRPLVEWAVGLLPTGGRGYVRPEWSEADRQSLAERFLASPFAAGLDDADSRDLLDDLLWFGTDYGPGDPLRWSPVAVEILLTDWIPRKIVADFSQLAKAPNVLRALIRFSHAERGIRPGLTEETLAAVDEWEPEYQAAIRAPRLQGPEALLAAMGALDPEEYLDSVELTELRRAVGGARALDQLDDAPLPDEPFAEERVPADVRDRVTEVRELVDRCCDALLDVEHRTAARRLLAAVAEGGPGIFRRRGRAETAAGAIVWLVAKANRRVGYGGDLAAKDLLGHFGVGSVSQRSEPMLAAIGVDPHDRAELELESPAYLTAARRRRLIADRDRLAGNDR</sequence>
<feature type="compositionally biased region" description="Basic residues" evidence="1">
    <location>
        <begin position="1"/>
        <end position="10"/>
    </location>
</feature>
<protein>
    <recommendedName>
        <fullName evidence="2">DUF6398 domain-containing protein</fullName>
    </recommendedName>
</protein>
<evidence type="ECO:0000256" key="1">
    <source>
        <dbReference type="SAM" id="MobiDB-lite"/>
    </source>
</evidence>
<dbReference type="AlphaFoldDB" id="A0A1H3CV57"/>
<dbReference type="InterPro" id="IPR045651">
    <property type="entry name" value="DUF6398"/>
</dbReference>
<dbReference type="EMBL" id="FNOT01000002">
    <property type="protein sequence ID" value="SDX58063.1"/>
    <property type="molecule type" value="Genomic_DNA"/>
</dbReference>
<feature type="domain" description="DUF6398" evidence="2">
    <location>
        <begin position="448"/>
        <end position="545"/>
    </location>
</feature>
<dbReference type="Pfam" id="PF19935">
    <property type="entry name" value="DUF6398"/>
    <property type="match status" value="1"/>
</dbReference>
<dbReference type="PROSITE" id="PS50176">
    <property type="entry name" value="ARM_REPEAT"/>
    <property type="match status" value="1"/>
</dbReference>
<accession>A0A1H3CV57</accession>
<proteinExistence type="predicted"/>
<dbReference type="RefSeq" id="WP_091151633.1">
    <property type="nucleotide sequence ID" value="NZ_FNOT01000002.1"/>
</dbReference>
<name>A0A1H3CV57_9ACTN</name>
<dbReference type="Proteomes" id="UP000198921">
    <property type="component" value="Unassembled WGS sequence"/>
</dbReference>
<dbReference type="InterPro" id="IPR000225">
    <property type="entry name" value="Armadillo"/>
</dbReference>
<feature type="region of interest" description="Disordered" evidence="1">
    <location>
        <begin position="1"/>
        <end position="29"/>
    </location>
</feature>
<dbReference type="OrthoDB" id="5182325at2"/>
<reference evidence="4" key="1">
    <citation type="submission" date="2016-10" db="EMBL/GenBank/DDBJ databases">
        <authorList>
            <person name="Varghese N."/>
            <person name="Submissions S."/>
        </authorList>
    </citation>
    <scope>NUCLEOTIDE SEQUENCE [LARGE SCALE GENOMIC DNA]</scope>
    <source>
        <strain evidence="4">DSM 45422</strain>
    </source>
</reference>